<dbReference type="AlphaFoldDB" id="A0A7J7I5Z4"/>
<evidence type="ECO:0000313" key="3">
    <source>
        <dbReference type="EMBL" id="KAF5960450.1"/>
    </source>
</evidence>
<reference evidence="4" key="1">
    <citation type="journal article" date="2020" name="Nat. Commun.">
        <title>Genome assembly of wild tea tree DASZ reveals pedigree and selection history of tea varieties.</title>
        <authorList>
            <person name="Zhang W."/>
            <person name="Zhang Y."/>
            <person name="Qiu H."/>
            <person name="Guo Y."/>
            <person name="Wan H."/>
            <person name="Zhang X."/>
            <person name="Scossa F."/>
            <person name="Alseekh S."/>
            <person name="Zhang Q."/>
            <person name="Wang P."/>
            <person name="Xu L."/>
            <person name="Schmidt M.H."/>
            <person name="Jia X."/>
            <person name="Li D."/>
            <person name="Zhu A."/>
            <person name="Guo F."/>
            <person name="Chen W."/>
            <person name="Ni D."/>
            <person name="Usadel B."/>
            <person name="Fernie A.R."/>
            <person name="Wen W."/>
        </authorList>
    </citation>
    <scope>NUCLEOTIDE SEQUENCE [LARGE SCALE GENOMIC DNA]</scope>
    <source>
        <strain evidence="4">cv. G240</strain>
    </source>
</reference>
<dbReference type="Pfam" id="PF03004">
    <property type="entry name" value="Transposase_24"/>
    <property type="match status" value="1"/>
</dbReference>
<dbReference type="Proteomes" id="UP000593564">
    <property type="component" value="Unassembled WGS sequence"/>
</dbReference>
<comment type="caution">
    <text evidence="3">The sequence shown here is derived from an EMBL/GenBank/DDBJ whole genome shotgun (WGS) entry which is preliminary data.</text>
</comment>
<dbReference type="EMBL" id="JACBKZ010000001">
    <property type="protein sequence ID" value="KAF5960450.1"/>
    <property type="molecule type" value="Genomic_DNA"/>
</dbReference>
<evidence type="ECO:0000256" key="2">
    <source>
        <dbReference type="SAM" id="MobiDB-lite"/>
    </source>
</evidence>
<reference evidence="3 4" key="2">
    <citation type="submission" date="2020-07" db="EMBL/GenBank/DDBJ databases">
        <title>Genome assembly of wild tea tree DASZ reveals pedigree and selection history of tea varieties.</title>
        <authorList>
            <person name="Zhang W."/>
        </authorList>
    </citation>
    <scope>NUCLEOTIDE SEQUENCE [LARGE SCALE GENOMIC DNA]</scope>
    <source>
        <strain evidence="4">cv. G240</strain>
        <tissue evidence="3">Leaf</tissue>
    </source>
</reference>
<dbReference type="InterPro" id="IPR004252">
    <property type="entry name" value="Probable_transposase_24"/>
</dbReference>
<feature type="coiled-coil region" evidence="1">
    <location>
        <begin position="353"/>
        <end position="389"/>
    </location>
</feature>
<evidence type="ECO:0000313" key="4">
    <source>
        <dbReference type="Proteomes" id="UP000593564"/>
    </source>
</evidence>
<proteinExistence type="predicted"/>
<organism evidence="3 4">
    <name type="scientific">Camellia sinensis</name>
    <name type="common">Tea plant</name>
    <name type="synonym">Thea sinensis</name>
    <dbReference type="NCBI Taxonomy" id="4442"/>
    <lineage>
        <taxon>Eukaryota</taxon>
        <taxon>Viridiplantae</taxon>
        <taxon>Streptophyta</taxon>
        <taxon>Embryophyta</taxon>
        <taxon>Tracheophyta</taxon>
        <taxon>Spermatophyta</taxon>
        <taxon>Magnoliopsida</taxon>
        <taxon>eudicotyledons</taxon>
        <taxon>Gunneridae</taxon>
        <taxon>Pentapetalae</taxon>
        <taxon>asterids</taxon>
        <taxon>Ericales</taxon>
        <taxon>Theaceae</taxon>
        <taxon>Camellia</taxon>
    </lineage>
</organism>
<dbReference type="PANTHER" id="PTHR33499">
    <property type="entry name" value="OS12G0282400 PROTEIN-RELATED"/>
    <property type="match status" value="1"/>
</dbReference>
<gene>
    <name evidence="3" type="ORF">HYC85_001659</name>
</gene>
<keyword evidence="4" id="KW-1185">Reference proteome</keyword>
<feature type="compositionally biased region" description="Basic residues" evidence="2">
    <location>
        <begin position="81"/>
        <end position="90"/>
    </location>
</feature>
<accession>A0A7J7I5Z4</accession>
<evidence type="ECO:0008006" key="5">
    <source>
        <dbReference type="Google" id="ProtNLM"/>
    </source>
</evidence>
<sequence length="391" mass="44415">MSTRGRGRAGYVPRPHAPTPHASTKSVRSSTQSTPGPHASIKSVRSSTLHPFTSESVHEVTSQVSHSDTSSTHCNTDGTSKGKRGRGKSRSLKLAKLKNQGVRLPIQICKVSGRPYGEASEKFTCELGIVTRQFAPQNVPSWTDISEEDKETLVAYLQEGFKFTNEPYAIESILNLMHDRYKSYRHDLRQRFRSFPTMESALADPPENMEKRRGSFCAKSGDKHDHLRLKWEYSVRCGKNKLNREKLKFLHTAGSKAFRKVQYDERDRATGEELGLVELYKKTHFSEKKEAWVHADAEIRHYKLEKRQEKAIEEGSCPISDEQLSIEVFGQKVGYIRGLGRGRKPSTTLSGKLTRAQLERDNEAATREAEEQRRINEELVGRIQILESDRT</sequence>
<feature type="compositionally biased region" description="Polar residues" evidence="2">
    <location>
        <begin position="43"/>
        <end position="79"/>
    </location>
</feature>
<feature type="compositionally biased region" description="Polar residues" evidence="2">
    <location>
        <begin position="21"/>
        <end position="35"/>
    </location>
</feature>
<name>A0A7J7I5Z4_CAMSI</name>
<keyword evidence="1" id="KW-0175">Coiled coil</keyword>
<evidence type="ECO:0000256" key="1">
    <source>
        <dbReference type="SAM" id="Coils"/>
    </source>
</evidence>
<protein>
    <recommendedName>
        <fullName evidence="5">Transposase, Ptta/En/Spm, plant</fullName>
    </recommendedName>
</protein>
<dbReference type="PANTHER" id="PTHR33499:SF11">
    <property type="entry name" value="NO APICAL MERISTEM-ASSOCIATED C-TERMINAL DOMAIN-CONTAINING PROTEIN"/>
    <property type="match status" value="1"/>
</dbReference>
<feature type="region of interest" description="Disordered" evidence="2">
    <location>
        <begin position="1"/>
        <end position="90"/>
    </location>
</feature>